<evidence type="ECO:0000313" key="2">
    <source>
        <dbReference type="EMBL" id="TCK24649.1"/>
    </source>
</evidence>
<dbReference type="EMBL" id="SMFZ01000001">
    <property type="protein sequence ID" value="TCK24649.1"/>
    <property type="molecule type" value="Genomic_DNA"/>
</dbReference>
<keyword evidence="1" id="KW-0472">Membrane</keyword>
<feature type="transmembrane region" description="Helical" evidence="1">
    <location>
        <begin position="30"/>
        <end position="49"/>
    </location>
</feature>
<dbReference type="Proteomes" id="UP000295560">
    <property type="component" value="Unassembled WGS sequence"/>
</dbReference>
<organism evidence="2 3">
    <name type="scientific">Pseudonocardia endophytica</name>
    <dbReference type="NCBI Taxonomy" id="401976"/>
    <lineage>
        <taxon>Bacteria</taxon>
        <taxon>Bacillati</taxon>
        <taxon>Actinomycetota</taxon>
        <taxon>Actinomycetes</taxon>
        <taxon>Pseudonocardiales</taxon>
        <taxon>Pseudonocardiaceae</taxon>
        <taxon>Pseudonocardia</taxon>
    </lineage>
</organism>
<protein>
    <submittedName>
        <fullName evidence="2">Uncharacterized protein</fullName>
    </submittedName>
</protein>
<keyword evidence="1" id="KW-0812">Transmembrane</keyword>
<evidence type="ECO:0000313" key="3">
    <source>
        <dbReference type="Proteomes" id="UP000295560"/>
    </source>
</evidence>
<accession>A0A4R1HX71</accession>
<gene>
    <name evidence="2" type="ORF">EV378_0431</name>
</gene>
<name>A0A4R1HX71_PSEEN</name>
<evidence type="ECO:0000256" key="1">
    <source>
        <dbReference type="SAM" id="Phobius"/>
    </source>
</evidence>
<dbReference type="AlphaFoldDB" id="A0A4R1HX71"/>
<proteinExistence type="predicted"/>
<reference evidence="2 3" key="1">
    <citation type="submission" date="2019-03" db="EMBL/GenBank/DDBJ databases">
        <title>Sequencing the genomes of 1000 actinobacteria strains.</title>
        <authorList>
            <person name="Klenk H.-P."/>
        </authorList>
    </citation>
    <scope>NUCLEOTIDE SEQUENCE [LARGE SCALE GENOMIC DNA]</scope>
    <source>
        <strain evidence="2 3">DSM 44969</strain>
    </source>
</reference>
<keyword evidence="1" id="KW-1133">Transmembrane helix</keyword>
<comment type="caution">
    <text evidence="2">The sequence shown here is derived from an EMBL/GenBank/DDBJ whole genome shotgun (WGS) entry which is preliminary data.</text>
</comment>
<sequence length="64" mass="6823">MAGRLIVWWYGPARQLGLVSTGLIAVVGNTFWQVTWLIGIAGAMTFHVVRGPSIMHRGGSTGIG</sequence>
<keyword evidence="3" id="KW-1185">Reference proteome</keyword>